<comment type="similarity">
    <text evidence="1">Belongs to the N-Me-Phe pilin family.</text>
</comment>
<proteinExistence type="inferred from homology"/>
<evidence type="ECO:0000256" key="1">
    <source>
        <dbReference type="ARBA" id="ARBA00005233"/>
    </source>
</evidence>
<gene>
    <name evidence="3" type="ORF">SAMN05216551_11877</name>
</gene>
<dbReference type="GO" id="GO:0007155">
    <property type="term" value="P:cell adhesion"/>
    <property type="evidence" value="ECO:0007669"/>
    <property type="project" value="InterPro"/>
</dbReference>
<dbReference type="InterPro" id="IPR001082">
    <property type="entry name" value="Pilin"/>
</dbReference>
<keyword evidence="4" id="KW-1185">Reference proteome</keyword>
<dbReference type="InterPro" id="IPR045584">
    <property type="entry name" value="Pilin-like"/>
</dbReference>
<sequence length="152" mass="15726">MAIVAVISAFAVPAYQDYLARSRVSEGLVLASMAQLAVTENASNGTAFEAGYEPPASTRNVESIEIDPASGQIAIAYQARVASPGSNVLVLVPSTADGASRGGLQVGVRQEGVLVWECFAAGKDRSQLDDDAPLPRVQPTLPGKLAPAECRG</sequence>
<name>A0A1H2PW53_9BURK</name>
<dbReference type="Proteomes" id="UP000243719">
    <property type="component" value="Unassembled WGS sequence"/>
</dbReference>
<dbReference type="GO" id="GO:0009289">
    <property type="term" value="C:pilus"/>
    <property type="evidence" value="ECO:0007669"/>
    <property type="project" value="InterPro"/>
</dbReference>
<dbReference type="Gene3D" id="3.30.700.10">
    <property type="entry name" value="Glycoprotein, Type 4 Pilin"/>
    <property type="match status" value="1"/>
</dbReference>
<reference evidence="4" key="1">
    <citation type="submission" date="2016-09" db="EMBL/GenBank/DDBJ databases">
        <authorList>
            <person name="Varghese N."/>
            <person name="Submissions S."/>
        </authorList>
    </citation>
    <scope>NUCLEOTIDE SEQUENCE [LARGE SCALE GENOMIC DNA]</scope>
    <source>
        <strain evidence="4">JS23</strain>
    </source>
</reference>
<organism evidence="3 4">
    <name type="scientific">Chitinasiproducens palmae</name>
    <dbReference type="NCBI Taxonomy" id="1770053"/>
    <lineage>
        <taxon>Bacteria</taxon>
        <taxon>Pseudomonadati</taxon>
        <taxon>Pseudomonadota</taxon>
        <taxon>Betaproteobacteria</taxon>
        <taxon>Burkholderiales</taxon>
        <taxon>Burkholderiaceae</taxon>
        <taxon>Chitinasiproducens</taxon>
    </lineage>
</organism>
<feature type="region of interest" description="Disordered" evidence="2">
    <location>
        <begin position="127"/>
        <end position="152"/>
    </location>
</feature>
<evidence type="ECO:0000256" key="2">
    <source>
        <dbReference type="SAM" id="MobiDB-lite"/>
    </source>
</evidence>
<dbReference type="EMBL" id="FNLO01000018">
    <property type="protein sequence ID" value="SDV51576.1"/>
    <property type="molecule type" value="Genomic_DNA"/>
</dbReference>
<accession>A0A1H2PW53</accession>
<evidence type="ECO:0000313" key="4">
    <source>
        <dbReference type="Proteomes" id="UP000243719"/>
    </source>
</evidence>
<dbReference type="SUPFAM" id="SSF54523">
    <property type="entry name" value="Pili subunits"/>
    <property type="match status" value="1"/>
</dbReference>
<evidence type="ECO:0000313" key="3">
    <source>
        <dbReference type="EMBL" id="SDV51576.1"/>
    </source>
</evidence>
<protein>
    <submittedName>
        <fullName evidence="3">Type IV pilus assembly protein PilA</fullName>
    </submittedName>
</protein>
<dbReference type="AlphaFoldDB" id="A0A1H2PW53"/>
<dbReference type="Pfam" id="PF00114">
    <property type="entry name" value="Pilin"/>
    <property type="match status" value="1"/>
</dbReference>
<dbReference type="STRING" id="1770053.SAMN05216551_11877"/>